<accession>A0ACC2V6W9</accession>
<sequence length="518" mass="57016">MQRSPTARTVRRAGTTDTRRRNPAASGTAHRKEGSLRRDGVAGTASPRRRPRRETATIIVDSDTDASIEEIESPIPRPKGRPGKTGTAQQQGVISGLLWPLRTLVSIAISVFHALVSPFILGLLPYALGILLAISAVVVGVKYGLPYLLQIALSVVQAPFKIGWDLLRGDLRFSDIDISRTLSGIGHKLPSGTVVIQGLCHVAPIPGLCAVGTYERMRAVQERDRAIVARKLQKEGQDALDIFDSVIKLGTGGADGGLHHTKIWELSTAIKVSSNLAEKFEIAYDMRQLGDLSRDLSDEISVLAAESNSVFSWTVREFDRLFHTLADDQSSLTPKELDERLHRVMVRIQANLDNLYRITERAIPKAEAGSALGGRIIESVSWEVERLEKGIKAEPGWKHSWEQAQRFIKGENEPSKLDVLHNDLALSKLTVNNLQEIRLNLEILRKHLRNHRNEIGLFSSGLMGFHLGFPARSSGEDDEPGTAAKIELNMLGEIVSEMKAALVATKQHRKGQAELTLD</sequence>
<reference evidence="1" key="1">
    <citation type="submission" date="2023-04" db="EMBL/GenBank/DDBJ databases">
        <title>Draft Genome sequencing of Naganishia species isolated from polar environments using Oxford Nanopore Technology.</title>
        <authorList>
            <person name="Leo P."/>
            <person name="Venkateswaran K."/>
        </authorList>
    </citation>
    <scope>NUCLEOTIDE SEQUENCE</scope>
    <source>
        <strain evidence="1">MNA-CCFEE 5262</strain>
    </source>
</reference>
<gene>
    <name evidence="1" type="ORF">QFC20_006811</name>
</gene>
<comment type="caution">
    <text evidence="1">The sequence shown here is derived from an EMBL/GenBank/DDBJ whole genome shotgun (WGS) entry which is preliminary data.</text>
</comment>
<keyword evidence="2" id="KW-1185">Reference proteome</keyword>
<organism evidence="1 2">
    <name type="scientific">Naganishia adeliensis</name>
    <dbReference type="NCBI Taxonomy" id="92952"/>
    <lineage>
        <taxon>Eukaryota</taxon>
        <taxon>Fungi</taxon>
        <taxon>Dikarya</taxon>
        <taxon>Basidiomycota</taxon>
        <taxon>Agaricomycotina</taxon>
        <taxon>Tremellomycetes</taxon>
        <taxon>Filobasidiales</taxon>
        <taxon>Filobasidiaceae</taxon>
        <taxon>Naganishia</taxon>
    </lineage>
</organism>
<protein>
    <submittedName>
        <fullName evidence="1">Uncharacterized protein</fullName>
    </submittedName>
</protein>
<evidence type="ECO:0000313" key="2">
    <source>
        <dbReference type="Proteomes" id="UP001230649"/>
    </source>
</evidence>
<evidence type="ECO:0000313" key="1">
    <source>
        <dbReference type="EMBL" id="KAJ9094833.1"/>
    </source>
</evidence>
<dbReference type="EMBL" id="JASBWS010000133">
    <property type="protein sequence ID" value="KAJ9094833.1"/>
    <property type="molecule type" value="Genomic_DNA"/>
</dbReference>
<proteinExistence type="predicted"/>
<dbReference type="Proteomes" id="UP001230649">
    <property type="component" value="Unassembled WGS sequence"/>
</dbReference>
<name>A0ACC2V6W9_9TREE</name>